<keyword evidence="4 10" id="KW-0436">Ligase</keyword>
<feature type="binding site" evidence="11">
    <location>
        <position position="144"/>
    </location>
    <ligand>
        <name>L-histidine</name>
        <dbReference type="ChEBI" id="CHEBI:57595"/>
    </ligand>
</feature>
<dbReference type="GO" id="GO:0006427">
    <property type="term" value="P:histidyl-tRNA aminoacylation"/>
    <property type="evidence" value="ECO:0007669"/>
    <property type="project" value="UniProtKB-UniRule"/>
</dbReference>
<dbReference type="Pfam" id="PF13393">
    <property type="entry name" value="tRNA-synt_His"/>
    <property type="match status" value="1"/>
</dbReference>
<protein>
    <recommendedName>
        <fullName evidence="10">Histidine--tRNA ligase</fullName>
        <ecNumber evidence="10">6.1.1.21</ecNumber>
    </recommendedName>
    <alternativeName>
        <fullName evidence="10">Histidyl-tRNA synthetase</fullName>
        <shortName evidence="10">HisRS</shortName>
    </alternativeName>
</protein>
<dbReference type="GO" id="GO:0005524">
    <property type="term" value="F:ATP binding"/>
    <property type="evidence" value="ECO:0007669"/>
    <property type="project" value="UniProtKB-UniRule"/>
</dbReference>
<dbReference type="EC" id="6.1.1.21" evidence="10"/>
<evidence type="ECO:0000256" key="7">
    <source>
        <dbReference type="ARBA" id="ARBA00022917"/>
    </source>
</evidence>
<feature type="binding site" evidence="11">
    <location>
        <position position="130"/>
    </location>
    <ligand>
        <name>L-histidine</name>
        <dbReference type="ChEBI" id="CHEBI:57595"/>
    </ligand>
</feature>
<comment type="subcellular location">
    <subcellularLocation>
        <location evidence="10">Cytoplasm</location>
    </subcellularLocation>
</comment>
<evidence type="ECO:0000256" key="6">
    <source>
        <dbReference type="ARBA" id="ARBA00022840"/>
    </source>
</evidence>
<dbReference type="EMBL" id="WPIN01000016">
    <property type="protein sequence ID" value="MVM34524.1"/>
    <property type="molecule type" value="Genomic_DNA"/>
</dbReference>
<dbReference type="CDD" id="cd00859">
    <property type="entry name" value="HisRS_anticodon"/>
    <property type="match status" value="1"/>
</dbReference>
<dbReference type="InterPro" id="IPR036621">
    <property type="entry name" value="Anticodon-bd_dom_sf"/>
</dbReference>
<evidence type="ECO:0000256" key="4">
    <source>
        <dbReference type="ARBA" id="ARBA00022598"/>
    </source>
</evidence>
<evidence type="ECO:0000313" key="14">
    <source>
        <dbReference type="Proteomes" id="UP000436006"/>
    </source>
</evidence>
<dbReference type="FunFam" id="3.30.930.10:FF:000093">
    <property type="entry name" value="Histidine--tRNA ligase"/>
    <property type="match status" value="1"/>
</dbReference>
<dbReference type="SUPFAM" id="SSF52954">
    <property type="entry name" value="Class II aaRS ABD-related"/>
    <property type="match status" value="1"/>
</dbReference>
<feature type="binding site" evidence="11">
    <location>
        <position position="295"/>
    </location>
    <ligand>
        <name>L-histidine</name>
        <dbReference type="ChEBI" id="CHEBI:57595"/>
    </ligand>
</feature>
<dbReference type="InterPro" id="IPR004516">
    <property type="entry name" value="HisRS/HisZ"/>
</dbReference>
<keyword evidence="7 10" id="KW-0648">Protein biosynthesis</keyword>
<feature type="binding site" evidence="11">
    <location>
        <position position="148"/>
    </location>
    <ligand>
        <name>L-histidine</name>
        <dbReference type="ChEBI" id="CHEBI:57595"/>
    </ligand>
</feature>
<dbReference type="CDD" id="cd00773">
    <property type="entry name" value="HisRS-like_core"/>
    <property type="match status" value="1"/>
</dbReference>
<dbReference type="RefSeq" id="WP_157589342.1">
    <property type="nucleotide sequence ID" value="NZ_WPIN01000016.1"/>
</dbReference>
<sequence>MQKPTLPKGTRDFGPEQMRKRLFIFNTIRQTFQRFGFQPLETPSMENLSTLTGKYGDEGDQLLFKLLNSGDFAAGLTDTDLQSGSKKLTPKIAEKGLRYDLTVPFARYVVMNRNALTMPFKRYQMQPVWRADRPQKGRYREFYQCDADVVGTDSLLCEAEIVLMIHEVFRNLGVLDFTLKINNRKILAGIAEVIGAPGQEGLLSVAIDKLDKIGKEKVLDELGERGFSETAVASLDPIFTFSNQNPDQVLEQLQTWLTASETAQQGIAELKETLQLVSQYGLVDSRVEVDPTLARGLSYYTGAIFEVKANGVSIGSVSGGGRYDNLTGAFGMPGLSGVGISFGVDRIYDVMEELNLFPASAGQGTQVLIVPFDSEARTVALPLLSKLRDANVASEVYPDLTKVKKMLDYANAKAIPYVVLIGSEEVQTGMLSLRNMITGEQKRATVEEILQLIQ</sequence>
<feature type="binding site" evidence="11">
    <location>
        <begin position="299"/>
        <end position="300"/>
    </location>
    <ligand>
        <name>L-histidine</name>
        <dbReference type="ChEBI" id="CHEBI:57595"/>
    </ligand>
</feature>
<dbReference type="Proteomes" id="UP000436006">
    <property type="component" value="Unassembled WGS sequence"/>
</dbReference>
<keyword evidence="8 10" id="KW-0030">Aminoacyl-tRNA synthetase</keyword>
<name>A0A7K1SL73_9BACT</name>
<accession>A0A7K1SL73</accession>
<keyword evidence="5 10" id="KW-0547">Nucleotide-binding</keyword>
<comment type="catalytic activity">
    <reaction evidence="9 10">
        <text>tRNA(His) + L-histidine + ATP = L-histidyl-tRNA(His) + AMP + diphosphate + H(+)</text>
        <dbReference type="Rhea" id="RHEA:17313"/>
        <dbReference type="Rhea" id="RHEA-COMP:9665"/>
        <dbReference type="Rhea" id="RHEA-COMP:9689"/>
        <dbReference type="ChEBI" id="CHEBI:15378"/>
        <dbReference type="ChEBI" id="CHEBI:30616"/>
        <dbReference type="ChEBI" id="CHEBI:33019"/>
        <dbReference type="ChEBI" id="CHEBI:57595"/>
        <dbReference type="ChEBI" id="CHEBI:78442"/>
        <dbReference type="ChEBI" id="CHEBI:78527"/>
        <dbReference type="ChEBI" id="CHEBI:456215"/>
        <dbReference type="EC" id="6.1.1.21"/>
    </reaction>
</comment>
<evidence type="ECO:0000256" key="11">
    <source>
        <dbReference type="PIRSR" id="PIRSR001549-1"/>
    </source>
</evidence>
<dbReference type="HAMAP" id="MF_00127">
    <property type="entry name" value="His_tRNA_synth"/>
    <property type="match status" value="1"/>
</dbReference>
<dbReference type="InterPro" id="IPR015807">
    <property type="entry name" value="His-tRNA-ligase"/>
</dbReference>
<evidence type="ECO:0000256" key="3">
    <source>
        <dbReference type="ARBA" id="ARBA00022490"/>
    </source>
</evidence>
<feature type="binding site" evidence="11">
    <location>
        <begin position="100"/>
        <end position="102"/>
    </location>
    <ligand>
        <name>L-histidine</name>
        <dbReference type="ChEBI" id="CHEBI:57595"/>
    </ligand>
</feature>
<dbReference type="PROSITE" id="PS50862">
    <property type="entry name" value="AA_TRNA_LIGASE_II"/>
    <property type="match status" value="1"/>
</dbReference>
<dbReference type="SUPFAM" id="SSF55681">
    <property type="entry name" value="Class II aaRS and biotin synthetases"/>
    <property type="match status" value="1"/>
</dbReference>
<evidence type="ECO:0000256" key="5">
    <source>
        <dbReference type="ARBA" id="ARBA00022741"/>
    </source>
</evidence>
<evidence type="ECO:0000256" key="8">
    <source>
        <dbReference type="ARBA" id="ARBA00023146"/>
    </source>
</evidence>
<dbReference type="NCBIfam" id="TIGR00442">
    <property type="entry name" value="hisS"/>
    <property type="match status" value="1"/>
</dbReference>
<dbReference type="InterPro" id="IPR033656">
    <property type="entry name" value="HisRS_anticodon"/>
</dbReference>
<comment type="subunit">
    <text evidence="2 10">Homodimer.</text>
</comment>
<dbReference type="Gene3D" id="3.40.50.800">
    <property type="entry name" value="Anticodon-binding domain"/>
    <property type="match status" value="1"/>
</dbReference>
<evidence type="ECO:0000256" key="2">
    <source>
        <dbReference type="ARBA" id="ARBA00011738"/>
    </source>
</evidence>
<dbReference type="InterPro" id="IPR006195">
    <property type="entry name" value="aa-tRNA-synth_II"/>
</dbReference>
<dbReference type="PANTHER" id="PTHR11476:SF7">
    <property type="entry name" value="HISTIDINE--TRNA LIGASE"/>
    <property type="match status" value="1"/>
</dbReference>
<dbReference type="InterPro" id="IPR045864">
    <property type="entry name" value="aa-tRNA-synth_II/BPL/LPL"/>
</dbReference>
<dbReference type="PANTHER" id="PTHR11476">
    <property type="entry name" value="HISTIDYL-TRNA SYNTHETASE"/>
    <property type="match status" value="1"/>
</dbReference>
<keyword evidence="3 10" id="KW-0963">Cytoplasm</keyword>
<dbReference type="PIRSF" id="PIRSF001549">
    <property type="entry name" value="His-tRNA_synth"/>
    <property type="match status" value="1"/>
</dbReference>
<comment type="similarity">
    <text evidence="1 10">Belongs to the class-II aminoacyl-tRNA synthetase family.</text>
</comment>
<evidence type="ECO:0000259" key="12">
    <source>
        <dbReference type="PROSITE" id="PS50862"/>
    </source>
</evidence>
<gene>
    <name evidence="10" type="primary">hisS</name>
    <name evidence="13" type="ORF">GO755_31130</name>
</gene>
<dbReference type="InterPro" id="IPR004154">
    <property type="entry name" value="Anticodon-bd"/>
</dbReference>
<keyword evidence="14" id="KW-1185">Reference proteome</keyword>
<reference evidence="13 14" key="1">
    <citation type="submission" date="2019-12" db="EMBL/GenBank/DDBJ databases">
        <title>Spirosoma sp. HMF4905 genome sequencing and assembly.</title>
        <authorList>
            <person name="Kang H."/>
            <person name="Cha I."/>
            <person name="Kim H."/>
            <person name="Joh K."/>
        </authorList>
    </citation>
    <scope>NUCLEOTIDE SEQUENCE [LARGE SCALE GENOMIC DNA]</scope>
    <source>
        <strain evidence="13 14">HMF4905</strain>
    </source>
</reference>
<comment type="caution">
    <text evidence="13">The sequence shown here is derived from an EMBL/GenBank/DDBJ whole genome shotgun (WGS) entry which is preliminary data.</text>
</comment>
<evidence type="ECO:0000256" key="9">
    <source>
        <dbReference type="ARBA" id="ARBA00047639"/>
    </source>
</evidence>
<dbReference type="GO" id="GO:0004821">
    <property type="term" value="F:histidine-tRNA ligase activity"/>
    <property type="evidence" value="ECO:0007669"/>
    <property type="project" value="UniProtKB-UniRule"/>
</dbReference>
<evidence type="ECO:0000256" key="10">
    <source>
        <dbReference type="HAMAP-Rule" id="MF_00127"/>
    </source>
</evidence>
<organism evidence="13 14">
    <name type="scientific">Spirosoma arboris</name>
    <dbReference type="NCBI Taxonomy" id="2682092"/>
    <lineage>
        <taxon>Bacteria</taxon>
        <taxon>Pseudomonadati</taxon>
        <taxon>Bacteroidota</taxon>
        <taxon>Cytophagia</taxon>
        <taxon>Cytophagales</taxon>
        <taxon>Cytophagaceae</taxon>
        <taxon>Spirosoma</taxon>
    </lineage>
</organism>
<dbReference type="Pfam" id="PF03129">
    <property type="entry name" value="HGTP_anticodon"/>
    <property type="match status" value="1"/>
</dbReference>
<dbReference type="GO" id="GO:0005737">
    <property type="term" value="C:cytoplasm"/>
    <property type="evidence" value="ECO:0007669"/>
    <property type="project" value="UniProtKB-SubCell"/>
</dbReference>
<keyword evidence="6 10" id="KW-0067">ATP-binding</keyword>
<dbReference type="Gene3D" id="3.30.930.10">
    <property type="entry name" value="Bira Bifunctional Protein, Domain 2"/>
    <property type="match status" value="1"/>
</dbReference>
<proteinExistence type="inferred from homology"/>
<dbReference type="InterPro" id="IPR041715">
    <property type="entry name" value="HisRS-like_core"/>
</dbReference>
<evidence type="ECO:0000256" key="1">
    <source>
        <dbReference type="ARBA" id="ARBA00008226"/>
    </source>
</evidence>
<dbReference type="AlphaFoldDB" id="A0A7K1SL73"/>
<feature type="domain" description="Aminoacyl-transfer RNA synthetases class-II family profile" evidence="12">
    <location>
        <begin position="1"/>
        <end position="371"/>
    </location>
</feature>
<evidence type="ECO:0000313" key="13">
    <source>
        <dbReference type="EMBL" id="MVM34524.1"/>
    </source>
</evidence>